<gene>
    <name evidence="1" type="ORF">GRX03_14540</name>
</gene>
<protein>
    <submittedName>
        <fullName evidence="1">Uncharacterized protein</fullName>
    </submittedName>
</protein>
<proteinExistence type="predicted"/>
<dbReference type="Proteomes" id="UP000466535">
    <property type="component" value="Unassembled WGS sequence"/>
</dbReference>
<keyword evidence="2" id="KW-1185">Reference proteome</keyword>
<sequence>MDCAAFFEAAGGQLGETVAEPSQQTAGGQCVYEFYHPRVRDHLGTEGLATSFNRSGVVWVPTGRQFAVTLRVPERYGEAVEEALDPAPLAFERTDHRGVSAPDGEMLTVLHFSLRSGGVSEEDVRGTLSALGTAAAV</sequence>
<organism evidence="1 2">
    <name type="scientific">Halovenus carboxidivorans</name>
    <dbReference type="NCBI Taxonomy" id="2692199"/>
    <lineage>
        <taxon>Archaea</taxon>
        <taxon>Methanobacteriati</taxon>
        <taxon>Methanobacteriota</taxon>
        <taxon>Stenosarchaea group</taxon>
        <taxon>Halobacteria</taxon>
        <taxon>Halobacteriales</taxon>
        <taxon>Haloarculaceae</taxon>
        <taxon>Halovenus</taxon>
    </lineage>
</organism>
<dbReference type="AlphaFoldDB" id="A0A6B0THY8"/>
<accession>A0A6B0THY8</accession>
<comment type="caution">
    <text evidence="1">The sequence shown here is derived from an EMBL/GenBank/DDBJ whole genome shotgun (WGS) entry which is preliminary data.</text>
</comment>
<dbReference type="OrthoDB" id="338972at2157"/>
<evidence type="ECO:0000313" key="1">
    <source>
        <dbReference type="EMBL" id="MXR52819.1"/>
    </source>
</evidence>
<dbReference type="EMBL" id="WUUT01000006">
    <property type="protein sequence ID" value="MXR52819.1"/>
    <property type="molecule type" value="Genomic_DNA"/>
</dbReference>
<evidence type="ECO:0000313" key="2">
    <source>
        <dbReference type="Proteomes" id="UP000466535"/>
    </source>
</evidence>
<dbReference type="RefSeq" id="WP_159764952.1">
    <property type="nucleotide sequence ID" value="NZ_WUUT01000006.1"/>
</dbReference>
<name>A0A6B0THY8_9EURY</name>
<reference evidence="1 2" key="1">
    <citation type="submission" date="2019-12" db="EMBL/GenBank/DDBJ databases">
        <title>Isolation and characterization of three novel carbon monoxide-oxidizing members of Halobacteria from salione crusts and soils.</title>
        <authorList>
            <person name="Myers M.R."/>
            <person name="King G.M."/>
        </authorList>
    </citation>
    <scope>NUCLEOTIDE SEQUENCE [LARGE SCALE GENOMIC DNA]</scope>
    <source>
        <strain evidence="1 2">WSH3</strain>
    </source>
</reference>